<dbReference type="Proteomes" id="UP000264353">
    <property type="component" value="Chromosome A3"/>
</dbReference>
<dbReference type="InterPro" id="IPR013101">
    <property type="entry name" value="LRR_PRU1-like"/>
</dbReference>
<dbReference type="InterPro" id="IPR050232">
    <property type="entry name" value="FBL13/AtMIF1-like"/>
</dbReference>
<gene>
    <name evidence="2" type="ORF">BRARA_C01011</name>
</gene>
<dbReference type="AlphaFoldDB" id="A0A397ZZS6"/>
<feature type="domain" description="FBD" evidence="1">
    <location>
        <begin position="400"/>
        <end position="463"/>
    </location>
</feature>
<dbReference type="InterPro" id="IPR001810">
    <property type="entry name" value="F-box_dom"/>
</dbReference>
<reference evidence="2 3" key="1">
    <citation type="submission" date="2018-06" db="EMBL/GenBank/DDBJ databases">
        <title>WGS assembly of Brassica rapa FPsc.</title>
        <authorList>
            <person name="Bowman J."/>
            <person name="Kohchi T."/>
            <person name="Yamato K."/>
            <person name="Jenkins J."/>
            <person name="Shu S."/>
            <person name="Ishizaki K."/>
            <person name="Yamaoka S."/>
            <person name="Nishihama R."/>
            <person name="Nakamura Y."/>
            <person name="Berger F."/>
            <person name="Adam C."/>
            <person name="Aki S."/>
            <person name="Althoff F."/>
            <person name="Araki T."/>
            <person name="Arteaga-Vazquez M."/>
            <person name="Balasubrmanian S."/>
            <person name="Bauer D."/>
            <person name="Boehm C."/>
            <person name="Briginshaw L."/>
            <person name="Caballero-Perez J."/>
            <person name="Catarino B."/>
            <person name="Chen F."/>
            <person name="Chiyoda S."/>
            <person name="Chovatia M."/>
            <person name="Davies K."/>
            <person name="Delmans M."/>
            <person name="Demura T."/>
            <person name="Dierschke T."/>
            <person name="Dolan L."/>
            <person name="Dorantes-Acosta A."/>
            <person name="Eklund D."/>
            <person name="Florent S."/>
            <person name="Flores-Sandoval E."/>
            <person name="Fujiyama A."/>
            <person name="Fukuzawa H."/>
            <person name="Galik B."/>
            <person name="Grimanelli D."/>
            <person name="Grimwood J."/>
            <person name="Grossniklaus U."/>
            <person name="Hamada T."/>
            <person name="Haseloff J."/>
            <person name="Hetherington A."/>
            <person name="Higo A."/>
            <person name="Hirakawa Y."/>
            <person name="Hundley H."/>
            <person name="Ikeda Y."/>
            <person name="Inoue K."/>
            <person name="Inoue S."/>
            <person name="Ishida S."/>
            <person name="Jia Q."/>
            <person name="Kakita M."/>
            <person name="Kanazawa T."/>
            <person name="Kawai Y."/>
            <person name="Kawashima T."/>
            <person name="Kennedy M."/>
            <person name="Kinose K."/>
            <person name="Kinoshita T."/>
            <person name="Kohara Y."/>
            <person name="Koide E."/>
            <person name="Komatsu K."/>
            <person name="Kopischke S."/>
            <person name="Kubo M."/>
            <person name="Kyozuka J."/>
            <person name="Lagercrantz U."/>
            <person name="Lin S."/>
            <person name="Lindquist E."/>
            <person name="Lipzen A."/>
            <person name="Lu C."/>
            <person name="Luna E."/>
            <person name="Martienssen R."/>
            <person name="Minamino N."/>
            <person name="Mizutani M."/>
            <person name="Mizutani M."/>
            <person name="Mochizuki N."/>
            <person name="Monte I."/>
            <person name="Mosher R."/>
            <person name="Nagasaki H."/>
            <person name="Nakagami H."/>
            <person name="Naramoto S."/>
            <person name="Nishitani K."/>
            <person name="Ohtani M."/>
            <person name="Okamoto T."/>
            <person name="Okumura M."/>
            <person name="Phillips J."/>
            <person name="Pollak B."/>
            <person name="Reinders A."/>
            <person name="Roevekamp M."/>
            <person name="Sano R."/>
            <person name="Sawa S."/>
            <person name="Schmid M."/>
            <person name="Shirakawa M."/>
            <person name="Solano R."/>
            <person name="Spunde A."/>
            <person name="Suetsugu N."/>
            <person name="Sugano S."/>
            <person name="Sugiyama A."/>
            <person name="Sun R."/>
            <person name="Suzuki Y."/>
            <person name="Takenaka M."/>
            <person name="Takezawa D."/>
            <person name="Tomogane H."/>
            <person name="Tsuzuki M."/>
            <person name="Ueda T."/>
            <person name="Umeda M."/>
            <person name="Ward J."/>
            <person name="Watanabe Y."/>
            <person name="Yazaki K."/>
            <person name="Yokoyama R."/>
            <person name="Yoshitake Y."/>
            <person name="Yotsui I."/>
            <person name="Zachgo S."/>
            <person name="Schmutz J."/>
        </authorList>
    </citation>
    <scope>NUCLEOTIDE SEQUENCE [LARGE SCALE GENOMIC DNA]</scope>
    <source>
        <strain evidence="3">cv. B-3</strain>
    </source>
</reference>
<dbReference type="Pfam" id="PF07723">
    <property type="entry name" value="LRR_2"/>
    <property type="match status" value="1"/>
</dbReference>
<name>A0A397ZZS6_BRACM</name>
<dbReference type="InterPro" id="IPR006566">
    <property type="entry name" value="FBD"/>
</dbReference>
<protein>
    <recommendedName>
        <fullName evidence="1">FBD domain-containing protein</fullName>
    </recommendedName>
</protein>
<dbReference type="EMBL" id="CM010630">
    <property type="protein sequence ID" value="RID68880.1"/>
    <property type="molecule type" value="Genomic_DNA"/>
</dbReference>
<dbReference type="SMART" id="SM00579">
    <property type="entry name" value="FBD"/>
    <property type="match status" value="2"/>
</dbReference>
<dbReference type="InterPro" id="IPR036047">
    <property type="entry name" value="F-box-like_dom_sf"/>
</dbReference>
<accession>A0A397ZZS6</accession>
<dbReference type="Pfam" id="PF08387">
    <property type="entry name" value="FBD"/>
    <property type="match status" value="1"/>
</dbReference>
<feature type="domain" description="FBD" evidence="1">
    <location>
        <begin position="326"/>
        <end position="398"/>
    </location>
</feature>
<dbReference type="InterPro" id="IPR032675">
    <property type="entry name" value="LRR_dom_sf"/>
</dbReference>
<dbReference type="PANTHER" id="PTHR31900:SF33">
    <property type="entry name" value="PROTEIN WITH RNI-LIKE_FBD-LIKE DOMAIN"/>
    <property type="match status" value="1"/>
</dbReference>
<dbReference type="SUPFAM" id="SSF52047">
    <property type="entry name" value="RNI-like"/>
    <property type="match status" value="1"/>
</dbReference>
<dbReference type="PANTHER" id="PTHR31900">
    <property type="entry name" value="F-BOX/RNI SUPERFAMILY PROTEIN-RELATED"/>
    <property type="match status" value="1"/>
</dbReference>
<dbReference type="SUPFAM" id="SSF81383">
    <property type="entry name" value="F-box domain"/>
    <property type="match status" value="1"/>
</dbReference>
<dbReference type="Gene3D" id="3.80.10.10">
    <property type="entry name" value="Ribonuclease Inhibitor"/>
    <property type="match status" value="1"/>
</dbReference>
<evidence type="ECO:0000313" key="3">
    <source>
        <dbReference type="Proteomes" id="UP000264353"/>
    </source>
</evidence>
<evidence type="ECO:0000313" key="2">
    <source>
        <dbReference type="EMBL" id="RID68880.1"/>
    </source>
</evidence>
<evidence type="ECO:0000259" key="1">
    <source>
        <dbReference type="SMART" id="SM00579"/>
    </source>
</evidence>
<dbReference type="Pfam" id="PF00646">
    <property type="entry name" value="F-box"/>
    <property type="match status" value="1"/>
</dbReference>
<organism evidence="2 3">
    <name type="scientific">Brassica campestris</name>
    <name type="common">Field mustard</name>
    <dbReference type="NCBI Taxonomy" id="3711"/>
    <lineage>
        <taxon>Eukaryota</taxon>
        <taxon>Viridiplantae</taxon>
        <taxon>Streptophyta</taxon>
        <taxon>Embryophyta</taxon>
        <taxon>Tracheophyta</taxon>
        <taxon>Spermatophyta</taxon>
        <taxon>Magnoliopsida</taxon>
        <taxon>eudicotyledons</taxon>
        <taxon>Gunneridae</taxon>
        <taxon>Pentapetalae</taxon>
        <taxon>rosids</taxon>
        <taxon>malvids</taxon>
        <taxon>Brassicales</taxon>
        <taxon>Brassicaceae</taxon>
        <taxon>Brassiceae</taxon>
        <taxon>Brassica</taxon>
    </lineage>
</organism>
<proteinExistence type="predicted"/>
<sequence length="463" mass="53477">MSKRGTSGCRTEEDRISFLPDHLLCQILYNVHTKTAVMTSVLSTRWRTIWLSIPLLDLHTDDFPNFTAFVIFISRYLDLSTGSSCLHKLKLALRFQDISSESWNLAFLSGYLSPYYLITKWINKAVTRKVQHLDILYPWIIMHLVDNAYANDAFLEKLISSCPVLEDLTVVRNKYTEDYLEVLRVRSQSLKSLVVDLDGRKCWYRDCRVVVIDNQFTSYVISNLSSSTKTLMSVLIVDIDLNVIDSSKRRVVRRFFTMLSNGICVYLKHEQLPQFPHLIRLHAVLYNSDLGNLANILESCQNLKSLVLELINLKEEELLILSSVPKCLRSSLEYLEIKTPIRGDVAEIELVTYFLENSAVLKKLKMYLRCWRMNEESIILMQLLRLRRCSPSCEVVAQLEEGPARMEVARYFVENSLVLKKLVLDIRCSTAEKGLYITEEGSYMLRDLLALPRPSTMCQINPT</sequence>